<sequence length="162" mass="17941">MPRAPRETHSNNHKNEEKRTFSTQISAAKPPSTADIGELLRRPQNFQRPDMAPQLEGLYHSFSETTESEEEDYGTGAVGRPIQSPTKPSLTEEKLKVILGELRRNIAADIGVFRDKISGVVARLQNAELNTAAQESHLELVEQQILTPAKDTKTTPSQHGST</sequence>
<name>A0AAD1VM49_PELCU</name>
<accession>A0AAD1VM49</accession>
<evidence type="ECO:0000313" key="2">
    <source>
        <dbReference type="EMBL" id="CAH2221490.1"/>
    </source>
</evidence>
<feature type="compositionally biased region" description="Basic and acidic residues" evidence="1">
    <location>
        <begin position="1"/>
        <end position="20"/>
    </location>
</feature>
<dbReference type="EMBL" id="OW240912">
    <property type="protein sequence ID" value="CAH2221490.1"/>
    <property type="molecule type" value="Genomic_DNA"/>
</dbReference>
<feature type="region of interest" description="Disordered" evidence="1">
    <location>
        <begin position="1"/>
        <end position="46"/>
    </location>
</feature>
<proteinExistence type="predicted"/>
<gene>
    <name evidence="2" type="ORF">PECUL_23A012484</name>
</gene>
<evidence type="ECO:0000313" key="3">
    <source>
        <dbReference type="Proteomes" id="UP001295444"/>
    </source>
</evidence>
<feature type="region of interest" description="Disordered" evidence="1">
    <location>
        <begin position="65"/>
        <end position="88"/>
    </location>
</feature>
<organism evidence="2 3">
    <name type="scientific">Pelobates cultripes</name>
    <name type="common">Western spadefoot toad</name>
    <dbReference type="NCBI Taxonomy" id="61616"/>
    <lineage>
        <taxon>Eukaryota</taxon>
        <taxon>Metazoa</taxon>
        <taxon>Chordata</taxon>
        <taxon>Craniata</taxon>
        <taxon>Vertebrata</taxon>
        <taxon>Euteleostomi</taxon>
        <taxon>Amphibia</taxon>
        <taxon>Batrachia</taxon>
        <taxon>Anura</taxon>
        <taxon>Pelobatoidea</taxon>
        <taxon>Pelobatidae</taxon>
        <taxon>Pelobates</taxon>
    </lineage>
</organism>
<keyword evidence="3" id="KW-1185">Reference proteome</keyword>
<reference evidence="2" key="1">
    <citation type="submission" date="2022-03" db="EMBL/GenBank/DDBJ databases">
        <authorList>
            <person name="Alioto T."/>
            <person name="Alioto T."/>
            <person name="Gomez Garrido J."/>
        </authorList>
    </citation>
    <scope>NUCLEOTIDE SEQUENCE</scope>
</reference>
<evidence type="ECO:0000256" key="1">
    <source>
        <dbReference type="SAM" id="MobiDB-lite"/>
    </source>
</evidence>
<dbReference type="Proteomes" id="UP001295444">
    <property type="component" value="Chromosome 01"/>
</dbReference>
<dbReference type="AlphaFoldDB" id="A0AAD1VM49"/>
<protein>
    <submittedName>
        <fullName evidence="2">Uncharacterized protein</fullName>
    </submittedName>
</protein>